<dbReference type="SUPFAM" id="SSF49854">
    <property type="entry name" value="Spermadhesin, CUB domain"/>
    <property type="match status" value="1"/>
</dbReference>
<reference evidence="2 3" key="1">
    <citation type="journal article" date="2019" name="Int. J. Syst. Evol. Microbiol.">
        <title>The Global Catalogue of Microorganisms (GCM) 10K type strain sequencing project: providing services to taxonomists for standard genome sequencing and annotation.</title>
        <authorList>
            <consortium name="The Broad Institute Genomics Platform"/>
            <consortium name="The Broad Institute Genome Sequencing Center for Infectious Disease"/>
            <person name="Wu L."/>
            <person name="Ma J."/>
        </authorList>
    </citation>
    <scope>NUCLEOTIDE SEQUENCE [LARGE SCALE GENOMIC DNA]</scope>
    <source>
        <strain evidence="2 3">JCM 1407</strain>
    </source>
</reference>
<dbReference type="Gene3D" id="2.60.120.290">
    <property type="entry name" value="Spermadhesin, CUB domain"/>
    <property type="match status" value="1"/>
</dbReference>
<evidence type="ECO:0000313" key="3">
    <source>
        <dbReference type="Proteomes" id="UP001501510"/>
    </source>
</evidence>
<comment type="caution">
    <text evidence="2">The sequence shown here is derived from an EMBL/GenBank/DDBJ whole genome shotgun (WGS) entry which is preliminary data.</text>
</comment>
<dbReference type="Proteomes" id="UP001501510">
    <property type="component" value="Unassembled WGS sequence"/>
</dbReference>
<keyword evidence="1" id="KW-0175">Coiled coil</keyword>
<dbReference type="InterPro" id="IPR035914">
    <property type="entry name" value="Sperma_CUB_dom_sf"/>
</dbReference>
<gene>
    <name evidence="2" type="ORF">GCM10008906_13270</name>
</gene>
<accession>A0ABN1JE20</accession>
<proteinExistence type="predicted"/>
<dbReference type="EMBL" id="BAAACG010000008">
    <property type="protein sequence ID" value="GAA0737306.1"/>
    <property type="molecule type" value="Genomic_DNA"/>
</dbReference>
<protein>
    <submittedName>
        <fullName evidence="2">Uncharacterized protein</fullName>
    </submittedName>
</protein>
<dbReference type="RefSeq" id="WP_343760116.1">
    <property type="nucleotide sequence ID" value="NZ_BAAACG010000008.1"/>
</dbReference>
<keyword evidence="3" id="KW-1185">Reference proteome</keyword>
<organism evidence="2 3">
    <name type="scientific">Clostridium oceanicum</name>
    <dbReference type="NCBI Taxonomy" id="1543"/>
    <lineage>
        <taxon>Bacteria</taxon>
        <taxon>Bacillati</taxon>
        <taxon>Bacillota</taxon>
        <taxon>Clostridia</taxon>
        <taxon>Eubacteriales</taxon>
        <taxon>Clostridiaceae</taxon>
        <taxon>Clostridium</taxon>
    </lineage>
</organism>
<feature type="coiled-coil region" evidence="1">
    <location>
        <begin position="288"/>
        <end position="315"/>
    </location>
</feature>
<name>A0ABN1JE20_9CLOT</name>
<sequence>MKKVSVKKIVILFISMFVIFGSNAVVYAKNSDSMNELTLLNVVKTWTSIEDCSWERHANIKAAPGYQLYEAAIWNDSVRLYKFDSSYDSSKLNKDYREKFLVSSYPIPGGRDSENASYYIGEAFKNIFRIMVENSPAKHYGIKCTGHGSGPGYMFTSMIKPKDVQSFMKYATELLGRKIDFYDMSSNCNQGTVSMMNAFYPYFDYILASELSVGGYSQDDSNMTKFMEVFDFNNYPLIFKENISLEKKLEKLLELKRKDWEYSKQNMLRKRKEQSVNLYKMDEYKPLMNHARNMFKEKNIQLQKYNNDLKTLLKSRNNSQLMDEYNKLVVARKTNKDFFNWDKDIDALFIYNMDDIINFDKYDKDNVKNVPGKDDDNNEKQNNNDEYWQFENKLIESKHNYSNKSYDLKKYTKPNAKYISLYFSKIQTEKDVDYVYILNKDKKVVEKYSGKKENIWINVPGDTAYIYLVSNDENTDYGYKVEKVAYHKESYEKGESNKGKDGEKDKDNTNEDWWQCEDTLIKSEYDNYNNCYKLKQYTKKGAQYVAIYFEELETKGQEDYIYILDKQQKVVKKYKGSMNNMWVTVPGDTAYIYIPTSNSNGKYNYVVKRVGYHK</sequence>
<evidence type="ECO:0000256" key="1">
    <source>
        <dbReference type="SAM" id="Coils"/>
    </source>
</evidence>
<evidence type="ECO:0000313" key="2">
    <source>
        <dbReference type="EMBL" id="GAA0737306.1"/>
    </source>
</evidence>